<proteinExistence type="predicted"/>
<dbReference type="KEGG" id="wei:EQG49_11110"/>
<evidence type="ECO:0000313" key="2">
    <source>
        <dbReference type="Proteomes" id="UP000292886"/>
    </source>
</evidence>
<accession>A0A4V1AIW8</accession>
<evidence type="ECO:0000313" key="1">
    <source>
        <dbReference type="EMBL" id="QBO36955.1"/>
    </source>
</evidence>
<reference evidence="2" key="1">
    <citation type="submission" date="2019-03" db="EMBL/GenBank/DDBJ databases">
        <title>Weissella sp. 26KH-42 Genome sequencing.</title>
        <authorList>
            <person name="Heo J."/>
            <person name="Kim S.-J."/>
            <person name="Kim J.-S."/>
            <person name="Hong S.-B."/>
            <person name="Kwon S.-W."/>
        </authorList>
    </citation>
    <scope>NUCLEOTIDE SEQUENCE [LARGE SCALE GENOMIC DNA]</scope>
    <source>
        <strain evidence="2">26KH-42</strain>
    </source>
</reference>
<dbReference type="Proteomes" id="UP000292886">
    <property type="component" value="Chromosome"/>
</dbReference>
<name>A0A4V1AIW8_9LACO</name>
<sequence>MATKQLSKQMLQRELAVYKGDEFVAMDTIENLAKLFDAALFTKEEILPKYEALAVEAED</sequence>
<dbReference type="RefSeq" id="WP_133364032.1">
    <property type="nucleotide sequence ID" value="NZ_CP037940.1"/>
</dbReference>
<organism evidence="1 2">
    <name type="scientific">Periweissella cryptocerci</name>
    <dbReference type="NCBI Taxonomy" id="2506420"/>
    <lineage>
        <taxon>Bacteria</taxon>
        <taxon>Bacillati</taxon>
        <taxon>Bacillota</taxon>
        <taxon>Bacilli</taxon>
        <taxon>Lactobacillales</taxon>
        <taxon>Lactobacillaceae</taxon>
        <taxon>Periweissella</taxon>
    </lineage>
</organism>
<dbReference type="AlphaFoldDB" id="A0A4V1AIW8"/>
<gene>
    <name evidence="1" type="ORF">EQG49_11110</name>
</gene>
<protein>
    <submittedName>
        <fullName evidence="1">Uncharacterized protein</fullName>
    </submittedName>
</protein>
<keyword evidence="2" id="KW-1185">Reference proteome</keyword>
<dbReference type="EMBL" id="CP037940">
    <property type="protein sequence ID" value="QBO36955.1"/>
    <property type="molecule type" value="Genomic_DNA"/>
</dbReference>